<evidence type="ECO:0000256" key="3">
    <source>
        <dbReference type="SAM" id="MobiDB-lite"/>
    </source>
</evidence>
<dbReference type="InterPro" id="IPR011990">
    <property type="entry name" value="TPR-like_helical_dom_sf"/>
</dbReference>
<dbReference type="PANTHER" id="PTHR12788:SF10">
    <property type="entry name" value="PROTEIN-TYROSINE SULFOTRANSFERASE"/>
    <property type="match status" value="1"/>
</dbReference>
<organism evidence="4 5">
    <name type="scientific">Microbulbifer okhotskensis</name>
    <dbReference type="NCBI Taxonomy" id="2926617"/>
    <lineage>
        <taxon>Bacteria</taxon>
        <taxon>Pseudomonadati</taxon>
        <taxon>Pseudomonadota</taxon>
        <taxon>Gammaproteobacteria</taxon>
        <taxon>Cellvibrionales</taxon>
        <taxon>Microbulbiferaceae</taxon>
        <taxon>Microbulbifer</taxon>
    </lineage>
</organism>
<feature type="region of interest" description="Disordered" evidence="3">
    <location>
        <begin position="1"/>
        <end position="29"/>
    </location>
</feature>
<protein>
    <submittedName>
        <fullName evidence="4">Sulfotransferase</fullName>
    </submittedName>
</protein>
<dbReference type="AlphaFoldDB" id="A0A9X2EPZ6"/>
<keyword evidence="2" id="KW-0802">TPR repeat</keyword>
<dbReference type="Pfam" id="PF13469">
    <property type="entry name" value="Sulfotransfer_3"/>
    <property type="match status" value="1"/>
</dbReference>
<gene>
    <name evidence="4" type="ORF">MO867_15350</name>
</gene>
<sequence length="671" mass="75864">MSSQSESSQSQKNQAQLAQKTRSALKAEDYSTATAMAKKQVEDYPEDCESYYLLAVSLRYSGDVGGAQAAITRLLSLDIKHARAYQEQGHNFAKQGCLPEQVESYRRAVELNPALHASWKGLALGLRTQGIEAEALQALHQFQQLQTVPPVLLSAASLMYEKKLLKAEQLCRSYLQKNKHHPEAMRLLALIGAELGVLDDADFLLESCLEMNPDFHQARFDYIGILRKRQKFAAALQQASLLRTGQGGQQSDILFATQSAMVGDYQAALQIYDQIIVESPELHGVQLQRGHVLKTVGESARAIEAYQAAYRAKPDFGDAYWSLANMKIYRFGDDEIAKMRELQGLAATARVDRYHLCFALGKALEDRADYAASFSWYEQGNALKQEECQYSIEDNRRDIDLEITHCTPELFDKNPVSGFDVPDPIFIVGLPRAGSTLLEQILASHPQVDGTFELHNIIASARRLDGRRRTAEGARYPAVLHDLTADQLEQIGRRYIEETAIHRGKSSLFIDKMPNNFRHIGLIQLILPSAKIIDARRHPMACCFSGFKQLFAEGQEFTYGLGQMGEYYRDYVRLMGHWDKVLPGKVLRVQYEAVVEDLEGQVRRLLDYCDLPFAEECLQFHRTERAVRTPSAEQVRQPIYRSGTDQWKHFESKLEPLRMILSEALKPYSVS</sequence>
<dbReference type="SUPFAM" id="SSF52540">
    <property type="entry name" value="P-loop containing nucleoside triphosphate hydrolases"/>
    <property type="match status" value="1"/>
</dbReference>
<keyword evidence="5" id="KW-1185">Reference proteome</keyword>
<keyword evidence="1" id="KW-0808">Transferase</keyword>
<evidence type="ECO:0000256" key="1">
    <source>
        <dbReference type="ARBA" id="ARBA00022679"/>
    </source>
</evidence>
<name>A0A9X2EPZ6_9GAMM</name>
<proteinExistence type="predicted"/>
<dbReference type="InterPro" id="IPR026634">
    <property type="entry name" value="TPST-like"/>
</dbReference>
<evidence type="ECO:0000313" key="5">
    <source>
        <dbReference type="Proteomes" id="UP001139028"/>
    </source>
</evidence>
<reference evidence="4" key="1">
    <citation type="journal article" date="2022" name="Arch. Microbiol.">
        <title>Microbulbifer okhotskensis sp. nov., isolated from a deep bottom sediment of the Okhotsk Sea.</title>
        <authorList>
            <person name="Romanenko L."/>
            <person name="Kurilenko V."/>
            <person name="Otstavnykh N."/>
            <person name="Velansky P."/>
            <person name="Isaeva M."/>
            <person name="Mikhailov V."/>
        </authorList>
    </citation>
    <scope>NUCLEOTIDE SEQUENCE</scope>
    <source>
        <strain evidence="4">OS29</strain>
    </source>
</reference>
<dbReference type="PROSITE" id="PS50005">
    <property type="entry name" value="TPR"/>
    <property type="match status" value="1"/>
</dbReference>
<dbReference type="SUPFAM" id="SSF48452">
    <property type="entry name" value="TPR-like"/>
    <property type="match status" value="1"/>
</dbReference>
<dbReference type="Gene3D" id="3.40.50.300">
    <property type="entry name" value="P-loop containing nucleotide triphosphate hydrolases"/>
    <property type="match status" value="1"/>
</dbReference>
<feature type="compositionally biased region" description="Low complexity" evidence="3">
    <location>
        <begin position="1"/>
        <end position="16"/>
    </location>
</feature>
<dbReference type="GO" id="GO:0008476">
    <property type="term" value="F:protein-tyrosine sulfotransferase activity"/>
    <property type="evidence" value="ECO:0007669"/>
    <property type="project" value="InterPro"/>
</dbReference>
<comment type="caution">
    <text evidence="4">The sequence shown here is derived from an EMBL/GenBank/DDBJ whole genome shotgun (WGS) entry which is preliminary data.</text>
</comment>
<dbReference type="EMBL" id="JALBWM010000076">
    <property type="protein sequence ID" value="MCO1335711.1"/>
    <property type="molecule type" value="Genomic_DNA"/>
</dbReference>
<dbReference type="InterPro" id="IPR019734">
    <property type="entry name" value="TPR_rpt"/>
</dbReference>
<dbReference type="Gene3D" id="1.25.40.10">
    <property type="entry name" value="Tetratricopeptide repeat domain"/>
    <property type="match status" value="3"/>
</dbReference>
<dbReference type="Proteomes" id="UP001139028">
    <property type="component" value="Unassembled WGS sequence"/>
</dbReference>
<dbReference type="Pfam" id="PF13432">
    <property type="entry name" value="TPR_16"/>
    <property type="match status" value="2"/>
</dbReference>
<dbReference type="RefSeq" id="WP_252470692.1">
    <property type="nucleotide sequence ID" value="NZ_JALBWM010000076.1"/>
</dbReference>
<evidence type="ECO:0000313" key="4">
    <source>
        <dbReference type="EMBL" id="MCO1335711.1"/>
    </source>
</evidence>
<dbReference type="SMART" id="SM00028">
    <property type="entry name" value="TPR"/>
    <property type="match status" value="4"/>
</dbReference>
<evidence type="ECO:0000256" key="2">
    <source>
        <dbReference type="PROSITE-ProRule" id="PRU00339"/>
    </source>
</evidence>
<dbReference type="InterPro" id="IPR027417">
    <property type="entry name" value="P-loop_NTPase"/>
</dbReference>
<feature type="repeat" description="TPR" evidence="2">
    <location>
        <begin position="82"/>
        <end position="115"/>
    </location>
</feature>
<accession>A0A9X2EPZ6</accession>
<dbReference type="PANTHER" id="PTHR12788">
    <property type="entry name" value="PROTEIN-TYROSINE SULFOTRANSFERASE 2"/>
    <property type="match status" value="1"/>
</dbReference>